<comment type="caution">
    <text evidence="2">The sequence shown here is derived from an EMBL/GenBank/DDBJ whole genome shotgun (WGS) entry which is preliminary data.</text>
</comment>
<proteinExistence type="predicted"/>
<feature type="domain" description="Ribbon-helix-helix protein CopG" evidence="1">
    <location>
        <begin position="1"/>
        <end position="37"/>
    </location>
</feature>
<name>A0A938BP58_9BACT</name>
<gene>
    <name evidence="2" type="ORF">FJZ00_13075</name>
</gene>
<dbReference type="InterPro" id="IPR002145">
    <property type="entry name" value="CopG"/>
</dbReference>
<reference evidence="2 3" key="1">
    <citation type="submission" date="2019-03" db="EMBL/GenBank/DDBJ databases">
        <title>Lake Tanganyika Metagenome-Assembled Genomes (MAGs).</title>
        <authorList>
            <person name="Tran P."/>
        </authorList>
    </citation>
    <scope>NUCLEOTIDE SEQUENCE [LARGE SCALE GENOMIC DNA]</scope>
    <source>
        <strain evidence="2">K_DeepCast_65m_m2_236</strain>
    </source>
</reference>
<accession>A0A938BP58</accession>
<dbReference type="Pfam" id="PF01402">
    <property type="entry name" value="RHH_1"/>
    <property type="match status" value="1"/>
</dbReference>
<evidence type="ECO:0000259" key="1">
    <source>
        <dbReference type="Pfam" id="PF01402"/>
    </source>
</evidence>
<dbReference type="AlphaFoldDB" id="A0A938BP58"/>
<protein>
    <submittedName>
        <fullName evidence="2">Ribbon-helix-helix protein, CopG family</fullName>
    </submittedName>
</protein>
<dbReference type="Proteomes" id="UP000703893">
    <property type="component" value="Unassembled WGS sequence"/>
</dbReference>
<evidence type="ECO:0000313" key="3">
    <source>
        <dbReference type="Proteomes" id="UP000703893"/>
    </source>
</evidence>
<organism evidence="2 3">
    <name type="scientific">Candidatus Tanganyikabacteria bacterium</name>
    <dbReference type="NCBI Taxonomy" id="2961651"/>
    <lineage>
        <taxon>Bacteria</taxon>
        <taxon>Bacillati</taxon>
        <taxon>Candidatus Sericytochromatia</taxon>
        <taxon>Candidatus Tanganyikabacteria</taxon>
    </lineage>
</organism>
<evidence type="ECO:0000313" key="2">
    <source>
        <dbReference type="EMBL" id="MBM3276078.1"/>
    </source>
</evidence>
<dbReference type="GO" id="GO:0006355">
    <property type="term" value="P:regulation of DNA-templated transcription"/>
    <property type="evidence" value="ECO:0007669"/>
    <property type="project" value="InterPro"/>
</dbReference>
<dbReference type="EMBL" id="VGJX01000850">
    <property type="protein sequence ID" value="MBM3276078.1"/>
    <property type="molecule type" value="Genomic_DNA"/>
</dbReference>
<sequence>MRTTVTLDPDVAAKVKAIARARGISFKQALNDAVRAGLRGERRTARAFKPYAQPMGLRPGFDLDKALRIARALEDHGIVRRLERRE</sequence>